<organism evidence="2">
    <name type="scientific">Triticum aestivum</name>
    <name type="common">Wheat</name>
    <dbReference type="NCBI Taxonomy" id="4565"/>
    <lineage>
        <taxon>Eukaryota</taxon>
        <taxon>Viridiplantae</taxon>
        <taxon>Streptophyta</taxon>
        <taxon>Embryophyta</taxon>
        <taxon>Tracheophyta</taxon>
        <taxon>Spermatophyta</taxon>
        <taxon>Magnoliopsida</taxon>
        <taxon>Liliopsida</taxon>
        <taxon>Poales</taxon>
        <taxon>Poaceae</taxon>
        <taxon>BOP clade</taxon>
        <taxon>Pooideae</taxon>
        <taxon>Triticodae</taxon>
        <taxon>Triticeae</taxon>
        <taxon>Triticinae</taxon>
        <taxon>Triticum</taxon>
    </lineage>
</organism>
<evidence type="ECO:0000256" key="1">
    <source>
        <dbReference type="SAM" id="Phobius"/>
    </source>
</evidence>
<dbReference type="Proteomes" id="UP000815260">
    <property type="component" value="Chromosome 7B"/>
</dbReference>
<dbReference type="PANTHER" id="PTHR10694:SF133">
    <property type="entry name" value="LYSINE-SPECIFIC DEMETHYLASE JMJ17"/>
    <property type="match status" value="1"/>
</dbReference>
<feature type="non-terminal residue" evidence="2">
    <location>
        <position position="1"/>
    </location>
</feature>
<dbReference type="EMBL" id="CM022230">
    <property type="protein sequence ID" value="KAF7105452.1"/>
    <property type="molecule type" value="Genomic_DNA"/>
</dbReference>
<keyword evidence="1" id="KW-1133">Transmembrane helix</keyword>
<reference evidence="2" key="1">
    <citation type="journal article" date="2017" name="Gigascience">
        <title>The first near-complete assembly of the hexaploid bread wheat genome, Triticum aestivum.</title>
        <authorList>
            <person name="Zimin A.V."/>
            <person name="Puiu D."/>
            <person name="Hall R."/>
            <person name="Kingan S."/>
            <person name="Clavijo B.J."/>
            <person name="Salzberg S.L."/>
        </authorList>
    </citation>
    <scope>NUCLEOTIDE SEQUENCE</scope>
    <source>
        <tissue evidence="2">Leaf</tissue>
    </source>
</reference>
<dbReference type="Gene3D" id="2.60.120.650">
    <property type="entry name" value="Cupin"/>
    <property type="match status" value="1"/>
</dbReference>
<proteinExistence type="predicted"/>
<comment type="caution">
    <text evidence="2">The sequence shown here is derived from an EMBL/GenBank/DDBJ whole genome shotgun (WGS) entry which is preliminary data.</text>
</comment>
<evidence type="ECO:0000313" key="2">
    <source>
        <dbReference type="EMBL" id="KAF7105452.1"/>
    </source>
</evidence>
<dbReference type="AlphaFoldDB" id="A0A9R1MDM9"/>
<feature type="non-terminal residue" evidence="2">
    <location>
        <position position="80"/>
    </location>
</feature>
<keyword evidence="1" id="KW-0472">Membrane</keyword>
<accession>A0A9R1MDM9</accession>
<name>A0A9R1MDM9_WHEAT</name>
<keyword evidence="1" id="KW-0812">Transmembrane</keyword>
<sequence length="80" mass="9464">SGFLRLGDLVRQSMDPEMWQMYCSNPWNLNNFPNLPGSVLRTVQDKIPGVVVLWLFLGMLFLSFCWQVMERCFYSINYLH</sequence>
<dbReference type="PANTHER" id="PTHR10694">
    <property type="entry name" value="LYSINE-SPECIFIC DEMETHYLASE"/>
    <property type="match status" value="1"/>
</dbReference>
<dbReference type="OrthoDB" id="1678912at2759"/>
<protein>
    <submittedName>
        <fullName evidence="2">Uncharacterized protein</fullName>
    </submittedName>
</protein>
<feature type="transmembrane region" description="Helical" evidence="1">
    <location>
        <begin position="47"/>
        <end position="66"/>
    </location>
</feature>
<reference evidence="2" key="2">
    <citation type="submission" date="2020-03" db="EMBL/GenBank/DDBJ databases">
        <title>The second near-complete assembly of the hexaploid bread wheat (Triticum aestivum) genome.</title>
        <authorList>
            <person name="Zimin A.V."/>
            <person name="Puiu D."/>
            <person name="Shumante A."/>
            <person name="Alonge M."/>
            <person name="Salzberg S.L."/>
        </authorList>
    </citation>
    <scope>NUCLEOTIDE SEQUENCE</scope>
    <source>
        <tissue evidence="2">Leaf</tissue>
    </source>
</reference>
<gene>
    <name evidence="2" type="ORF">CFC21_106265</name>
</gene>